<dbReference type="GO" id="GO:0010411">
    <property type="term" value="P:xyloglucan metabolic process"/>
    <property type="evidence" value="ECO:0007669"/>
    <property type="project" value="TreeGrafter"/>
</dbReference>
<dbReference type="InterPro" id="IPR036278">
    <property type="entry name" value="Sialidase_sf"/>
</dbReference>
<dbReference type="PANTHER" id="PTHR43739:SF5">
    <property type="entry name" value="EXO-ALPHA-SIALIDASE"/>
    <property type="match status" value="1"/>
</dbReference>
<keyword evidence="2" id="KW-0732">Signal</keyword>
<dbReference type="Proteomes" id="UP000294749">
    <property type="component" value="Unassembled WGS sequence"/>
</dbReference>
<dbReference type="OrthoDB" id="9757809at2"/>
<dbReference type="InterPro" id="IPR031778">
    <property type="entry name" value="Sortilin_N"/>
</dbReference>
<feature type="signal peptide" evidence="2">
    <location>
        <begin position="1"/>
        <end position="17"/>
    </location>
</feature>
<dbReference type="CDD" id="cd15482">
    <property type="entry name" value="Sialidase_non-viral"/>
    <property type="match status" value="2"/>
</dbReference>
<organism evidence="4 5">
    <name type="scientific">Maribacter spongiicola</name>
    <dbReference type="NCBI Taxonomy" id="1206753"/>
    <lineage>
        <taxon>Bacteria</taxon>
        <taxon>Pseudomonadati</taxon>
        <taxon>Bacteroidota</taxon>
        <taxon>Flavobacteriia</taxon>
        <taxon>Flavobacteriales</taxon>
        <taxon>Flavobacteriaceae</taxon>
        <taxon>Maribacter</taxon>
    </lineage>
</organism>
<dbReference type="EMBL" id="SOAY01000010">
    <property type="protein sequence ID" value="TDT46427.1"/>
    <property type="molecule type" value="Genomic_DNA"/>
</dbReference>
<dbReference type="SUPFAM" id="SSF110296">
    <property type="entry name" value="Oligoxyloglucan reducing end-specific cellobiohydrolase"/>
    <property type="match status" value="1"/>
</dbReference>
<feature type="chain" id="PRO_5020798793" evidence="2">
    <location>
        <begin position="18"/>
        <end position="948"/>
    </location>
</feature>
<evidence type="ECO:0000313" key="5">
    <source>
        <dbReference type="Proteomes" id="UP000294749"/>
    </source>
</evidence>
<evidence type="ECO:0000313" key="4">
    <source>
        <dbReference type="EMBL" id="TDT46427.1"/>
    </source>
</evidence>
<dbReference type="Pfam" id="PF15902">
    <property type="entry name" value="Sortilin-Vps10"/>
    <property type="match status" value="2"/>
</dbReference>
<accession>A0A4R7K5D1</accession>
<protein>
    <submittedName>
        <fullName evidence="4">Sortilin (Neurotensin receptor 3)</fullName>
    </submittedName>
</protein>
<feature type="domain" description="Sortilin N-terminal" evidence="3">
    <location>
        <begin position="135"/>
        <end position="336"/>
    </location>
</feature>
<dbReference type="SUPFAM" id="SSF50939">
    <property type="entry name" value="Sialidases"/>
    <property type="match status" value="1"/>
</dbReference>
<sequence length="948" mass="105195">MKNSFLLLLASITIASAQIQPTSSQKVDESLVAKKVMETNSLVKNIPLKNIGPSVMSGRVVDLAVNENNPTEYYVAYASGGLWYTNNNGNTFTPVMDETQTQNLGDIAVHWQSGTIWVGTGENNSSRSSYAGIGVLKSTDKGKTWQHVGLSDSHHIGRIVVNPDNANEVTVGVTGHLYSNNKERGIYKTTDGGKTWKNTLFINDKTGIIDVAVSPNNYNIQYAAAWQKDRKAWDFIGNGEGSGIYKSTDAGSTWTKISTPTSGFPTGDGVGRIGLAVFDDNTVYAVHDSQFRRENSNKKEEKQAGLSKDDFKTLSKEQFLDLNDKDLNEFLKTNNFHEKYRAANVKQMVRSNAVKPTDLALYLEDANSMLFDTPVIGAEVYRSDDGGTSWTKQNEDYIDDLFYSYGYYFAQITVDPTNVDAIYLSGVPIISSKDGGKTYTSINGDNVHSDHHAVWVNPNLPGHLINGNDGGVNTSYDDGKNWFKNNSPIVGQFYAIAVDNEKPYNVYGGLQDNGVWMGPHNAEENTEWQQTGQYPWKSIMGGDGMQVQVDNRNANIVYTGYQFGNYFRIDLENETRNYIQPKHELGETPYRFNWQSPILLSPHNQDILYMGSNKLHRSLNKGDTWETISGDLTQGGKKGNVAFGTLATISESPFKFGLLYTGSDDGIIQRTENGGGTWNIISKNLPQNLWVSRVIASKHQKNRVYATLNGYRSDDFTPYIYVSEDKGATWKNISANIPTSAVNVIIEDTENEKVLFVGTDNGLYVSLNGGTSWESFQNGMPNVAVHDLVIQKETKHLLVGTHGRSIYKADISALQNMTTEVLEKALHTYPLENIKHSSRWGNSWSSWSKASTPGLDITFYSDSDDVYQAKIKSSDDIVVSETEIIADKGLNILSYDLAFSKIGKLNYLKKHKTELKQADNGSTYLPKGSYVVEIKGNGTSENITFEIE</sequence>
<reference evidence="4 5" key="1">
    <citation type="submission" date="2019-03" db="EMBL/GenBank/DDBJ databases">
        <title>Genomic Encyclopedia of Archaeal and Bacterial Type Strains, Phase II (KMG-II): from individual species to whole genera.</title>
        <authorList>
            <person name="Goeker M."/>
        </authorList>
    </citation>
    <scope>NUCLEOTIDE SEQUENCE [LARGE SCALE GENOMIC DNA]</scope>
    <source>
        <strain evidence="4 5">DSM 25233</strain>
    </source>
</reference>
<comment type="caution">
    <text evidence="4">The sequence shown here is derived from an EMBL/GenBank/DDBJ whole genome shotgun (WGS) entry which is preliminary data.</text>
</comment>
<name>A0A4R7K5D1_9FLAO</name>
<evidence type="ECO:0000256" key="1">
    <source>
        <dbReference type="ARBA" id="ARBA00022737"/>
    </source>
</evidence>
<dbReference type="AlphaFoldDB" id="A0A4R7K5D1"/>
<keyword evidence="1" id="KW-0677">Repeat</keyword>
<proteinExistence type="predicted"/>
<dbReference type="PANTHER" id="PTHR43739">
    <property type="entry name" value="XYLOGLUCANASE (EUROFUNG)"/>
    <property type="match status" value="1"/>
</dbReference>
<keyword evidence="5" id="KW-1185">Reference proteome</keyword>
<evidence type="ECO:0000259" key="3">
    <source>
        <dbReference type="Pfam" id="PF15902"/>
    </source>
</evidence>
<feature type="domain" description="Sortilin N-terminal" evidence="3">
    <location>
        <begin position="720"/>
        <end position="884"/>
    </location>
</feature>
<dbReference type="Gene3D" id="2.130.10.10">
    <property type="entry name" value="YVTN repeat-like/Quinoprotein amine dehydrogenase"/>
    <property type="match status" value="4"/>
</dbReference>
<keyword evidence="4" id="KW-0675">Receptor</keyword>
<gene>
    <name evidence="4" type="ORF">CLV90_0477</name>
</gene>
<dbReference type="InterPro" id="IPR015943">
    <property type="entry name" value="WD40/YVTN_repeat-like_dom_sf"/>
</dbReference>
<evidence type="ECO:0000256" key="2">
    <source>
        <dbReference type="SAM" id="SignalP"/>
    </source>
</evidence>
<dbReference type="InterPro" id="IPR052025">
    <property type="entry name" value="Xyloglucanase_GH74"/>
</dbReference>